<feature type="transmembrane region" description="Helical" evidence="5">
    <location>
        <begin position="317"/>
        <end position="336"/>
    </location>
</feature>
<feature type="transmembrane region" description="Helical" evidence="5">
    <location>
        <begin position="167"/>
        <end position="189"/>
    </location>
</feature>
<reference evidence="8 10" key="2">
    <citation type="submission" date="2019-05" db="EMBL/GenBank/DDBJ databases">
        <title>Pasteurellaceae isolates from reptiles.</title>
        <authorList>
            <person name="Bojesen A.M."/>
            <person name="Lund E."/>
        </authorList>
    </citation>
    <scope>NUCLEOTIDE SEQUENCE [LARGE SCALE GENOMIC DNA]</scope>
    <source>
        <strain evidence="8 10">ELNT2x</strain>
    </source>
</reference>
<evidence type="ECO:0000313" key="7">
    <source>
        <dbReference type="EMBL" id="TCV86034.1"/>
    </source>
</evidence>
<proteinExistence type="predicted"/>
<feature type="transmembrane region" description="Helical" evidence="5">
    <location>
        <begin position="356"/>
        <end position="374"/>
    </location>
</feature>
<comment type="caution">
    <text evidence="7">The sequence shown here is derived from an EMBL/GenBank/DDBJ whole genome shotgun (WGS) entry which is preliminary data.</text>
</comment>
<dbReference type="Proteomes" id="UP000294619">
    <property type="component" value="Unassembled WGS sequence"/>
</dbReference>
<dbReference type="Gene3D" id="1.20.1250.20">
    <property type="entry name" value="MFS general substrate transporter like domains"/>
    <property type="match status" value="1"/>
</dbReference>
<evidence type="ECO:0000313" key="8">
    <source>
        <dbReference type="EMBL" id="TNG92828.1"/>
    </source>
</evidence>
<accession>A0A4R3Y6D6</accession>
<keyword evidence="4 5" id="KW-0472">Membrane</keyword>
<sequence length="405" mass="45686">MEKRTLTLQDWALLISSATFKTSIIGFYLIALITMLKEQGFTLNQLSWIYMLAGIEAAACIISPLIERFSFKRFGHFKSWLFLSNLVMLVSFISLYFIQPQQHFIALLLLCAVFSLMSLFFSCATLGLTCSLLPFKKRGYGGAIQVGGARVGKMIGGGLALYLYQHFGWYSAISLMVLLSLLLGLQLLFYTEVAASGEQAEKVRLGFLFKRFIDFWQRPNVGYHWLILLFFSCIPSALVATTFIPRLNELGWQAQNIGLLLAIIIPLICIAVLPLSGYFLQKYQRFQVINTILLIQILLVATFCFSEQLIRLDQYLIILPIVLLSVAYSFMLPIILTMLMDKADSKLATLDTSLQYTIVLLGAYLASFSALRIVSFGGYTSVYLLATGFTVLIWLMVWFKRSAYA</sequence>
<dbReference type="RefSeq" id="WP_132967465.1">
    <property type="nucleotide sequence ID" value="NZ_LEKL01000003.1"/>
</dbReference>
<feature type="transmembrane region" description="Helical" evidence="5">
    <location>
        <begin position="104"/>
        <end position="128"/>
    </location>
</feature>
<evidence type="ECO:0000256" key="1">
    <source>
        <dbReference type="ARBA" id="ARBA00004141"/>
    </source>
</evidence>
<dbReference type="Pfam" id="PF07690">
    <property type="entry name" value="MFS_1"/>
    <property type="match status" value="1"/>
</dbReference>
<feature type="transmembrane region" description="Helical" evidence="5">
    <location>
        <begin position="12"/>
        <end position="36"/>
    </location>
</feature>
<dbReference type="InterPro" id="IPR036259">
    <property type="entry name" value="MFS_trans_sf"/>
</dbReference>
<dbReference type="InterPro" id="IPR011701">
    <property type="entry name" value="MFS"/>
</dbReference>
<dbReference type="AlphaFoldDB" id="A0A4R3Y6D6"/>
<protein>
    <submittedName>
        <fullName evidence="7">MFS transporter</fullName>
    </submittedName>
</protein>
<feature type="transmembrane region" description="Helical" evidence="5">
    <location>
        <begin position="48"/>
        <end position="67"/>
    </location>
</feature>
<keyword evidence="10" id="KW-1185">Reference proteome</keyword>
<name>A0A4R3Y6D6_9PAST</name>
<dbReference type="SUPFAM" id="SSF103473">
    <property type="entry name" value="MFS general substrate transporter"/>
    <property type="match status" value="1"/>
</dbReference>
<evidence type="ECO:0000256" key="5">
    <source>
        <dbReference type="SAM" id="Phobius"/>
    </source>
</evidence>
<keyword evidence="3 5" id="KW-1133">Transmembrane helix</keyword>
<reference evidence="7 9" key="1">
    <citation type="submission" date="2019-03" db="EMBL/GenBank/DDBJ databases">
        <title>Genomic Encyclopedia of Type Strains, Phase IV (KMG-IV): sequencing the most valuable type-strain genomes for metagenomic binning, comparative biology and taxonomic classification.</title>
        <authorList>
            <person name="Goeker M."/>
        </authorList>
    </citation>
    <scope>NUCLEOTIDE SEQUENCE [LARGE SCALE GENOMIC DNA]</scope>
    <source>
        <strain evidence="7 9">DSM 28140</strain>
    </source>
</reference>
<dbReference type="InterPro" id="IPR020846">
    <property type="entry name" value="MFS_dom"/>
</dbReference>
<feature type="transmembrane region" description="Helical" evidence="5">
    <location>
        <begin position="286"/>
        <end position="305"/>
    </location>
</feature>
<dbReference type="GO" id="GO:0016020">
    <property type="term" value="C:membrane"/>
    <property type="evidence" value="ECO:0007669"/>
    <property type="project" value="UniProtKB-SubCell"/>
</dbReference>
<organism evidence="7 9">
    <name type="scientific">Testudinibacter aquarius</name>
    <dbReference type="NCBI Taxonomy" id="1524974"/>
    <lineage>
        <taxon>Bacteria</taxon>
        <taxon>Pseudomonadati</taxon>
        <taxon>Pseudomonadota</taxon>
        <taxon>Gammaproteobacteria</taxon>
        <taxon>Pasteurellales</taxon>
        <taxon>Pasteurellaceae</taxon>
        <taxon>Testudinibacter</taxon>
    </lineage>
</organism>
<dbReference type="PANTHER" id="PTHR12778">
    <property type="entry name" value="SOLUTE CARRIER FAMILY 33 ACETYL-COA TRANSPORTER -RELATED"/>
    <property type="match status" value="1"/>
</dbReference>
<comment type="subcellular location">
    <subcellularLocation>
        <location evidence="1">Membrane</location>
        <topology evidence="1">Multi-pass membrane protein</topology>
    </subcellularLocation>
</comment>
<feature type="domain" description="Major facilitator superfamily (MFS) profile" evidence="6">
    <location>
        <begin position="1"/>
        <end position="405"/>
    </location>
</feature>
<feature type="transmembrane region" description="Helical" evidence="5">
    <location>
        <begin position="257"/>
        <end position="280"/>
    </location>
</feature>
<dbReference type="EMBL" id="SMCP01000007">
    <property type="protein sequence ID" value="TCV86034.1"/>
    <property type="molecule type" value="Genomic_DNA"/>
</dbReference>
<gene>
    <name evidence="7" type="ORF">EDC16_107105</name>
    <name evidence="8" type="ORF">FHQ21_03345</name>
</gene>
<evidence type="ECO:0000313" key="10">
    <source>
        <dbReference type="Proteomes" id="UP000305526"/>
    </source>
</evidence>
<keyword evidence="2 5" id="KW-0812">Transmembrane</keyword>
<dbReference type="PANTHER" id="PTHR12778:SF9">
    <property type="entry name" value="ACETYL-COENZYME A TRANSPORTER 1"/>
    <property type="match status" value="1"/>
</dbReference>
<evidence type="ECO:0000256" key="2">
    <source>
        <dbReference type="ARBA" id="ARBA00022692"/>
    </source>
</evidence>
<evidence type="ECO:0000256" key="3">
    <source>
        <dbReference type="ARBA" id="ARBA00022989"/>
    </source>
</evidence>
<dbReference type="InterPro" id="IPR004752">
    <property type="entry name" value="AmpG_permease/AT-1"/>
</dbReference>
<evidence type="ECO:0000256" key="4">
    <source>
        <dbReference type="ARBA" id="ARBA00023136"/>
    </source>
</evidence>
<dbReference type="PROSITE" id="PS50850">
    <property type="entry name" value="MFS"/>
    <property type="match status" value="1"/>
</dbReference>
<feature type="transmembrane region" description="Helical" evidence="5">
    <location>
        <begin position="79"/>
        <end position="98"/>
    </location>
</feature>
<dbReference type="GO" id="GO:0022857">
    <property type="term" value="F:transmembrane transporter activity"/>
    <property type="evidence" value="ECO:0007669"/>
    <property type="project" value="InterPro"/>
</dbReference>
<dbReference type="Proteomes" id="UP000305526">
    <property type="component" value="Unassembled WGS sequence"/>
</dbReference>
<evidence type="ECO:0000259" key="6">
    <source>
        <dbReference type="PROSITE" id="PS50850"/>
    </source>
</evidence>
<feature type="transmembrane region" description="Helical" evidence="5">
    <location>
        <begin position="223"/>
        <end position="245"/>
    </location>
</feature>
<feature type="transmembrane region" description="Helical" evidence="5">
    <location>
        <begin position="381"/>
        <end position="399"/>
    </location>
</feature>
<evidence type="ECO:0000313" key="9">
    <source>
        <dbReference type="Proteomes" id="UP000294619"/>
    </source>
</evidence>
<dbReference type="EMBL" id="VDGV01000021">
    <property type="protein sequence ID" value="TNG92828.1"/>
    <property type="molecule type" value="Genomic_DNA"/>
</dbReference>